<evidence type="ECO:0000313" key="1">
    <source>
        <dbReference type="EMBL" id="MFC7333056.1"/>
    </source>
</evidence>
<reference evidence="2" key="1">
    <citation type="journal article" date="2019" name="Int. J. Syst. Evol. Microbiol.">
        <title>The Global Catalogue of Microorganisms (GCM) 10K type strain sequencing project: providing services to taxonomists for standard genome sequencing and annotation.</title>
        <authorList>
            <consortium name="The Broad Institute Genomics Platform"/>
            <consortium name="The Broad Institute Genome Sequencing Center for Infectious Disease"/>
            <person name="Wu L."/>
            <person name="Ma J."/>
        </authorList>
    </citation>
    <scope>NUCLEOTIDE SEQUENCE [LARGE SCALE GENOMIC DNA]</scope>
    <source>
        <strain evidence="2">CGMCC 1.16275</strain>
    </source>
</reference>
<gene>
    <name evidence="1" type="ORF">ACFQPS_07770</name>
</gene>
<dbReference type="Proteomes" id="UP001596456">
    <property type="component" value="Unassembled WGS sequence"/>
</dbReference>
<dbReference type="EMBL" id="JBHTCM010000009">
    <property type="protein sequence ID" value="MFC7333056.1"/>
    <property type="molecule type" value="Genomic_DNA"/>
</dbReference>
<keyword evidence="2" id="KW-1185">Reference proteome</keyword>
<evidence type="ECO:0000313" key="2">
    <source>
        <dbReference type="Proteomes" id="UP001596456"/>
    </source>
</evidence>
<protein>
    <submittedName>
        <fullName evidence="1">Uncharacterized protein</fullName>
    </submittedName>
</protein>
<name>A0ABW2KUQ9_9PROT</name>
<organism evidence="1 2">
    <name type="scientific">Rhodocista pekingensis</name>
    <dbReference type="NCBI Taxonomy" id="201185"/>
    <lineage>
        <taxon>Bacteria</taxon>
        <taxon>Pseudomonadati</taxon>
        <taxon>Pseudomonadota</taxon>
        <taxon>Alphaproteobacteria</taxon>
        <taxon>Rhodospirillales</taxon>
        <taxon>Azospirillaceae</taxon>
        <taxon>Rhodocista</taxon>
    </lineage>
</organism>
<dbReference type="RefSeq" id="WP_377357894.1">
    <property type="nucleotide sequence ID" value="NZ_JBHTCM010000009.1"/>
</dbReference>
<accession>A0ABW2KUQ9</accession>
<comment type="caution">
    <text evidence="1">The sequence shown here is derived from an EMBL/GenBank/DDBJ whole genome shotgun (WGS) entry which is preliminary data.</text>
</comment>
<proteinExistence type="predicted"/>
<sequence length="101" mass="11334">MQTPDPTRTLVADETALLDWLRTAQPGDRFVYHIGHLAADRVRGTTGLTDPQREALCRLADRVLTLVTDDTLTAAQRRRADGQMAYLVIKMSGRKVGRRFP</sequence>